<comment type="subcellular location">
    <subcellularLocation>
        <location evidence="1">Membrane</location>
        <topology evidence="1">Single-pass type II membrane protein</topology>
    </subcellularLocation>
</comment>
<comment type="pathway">
    <text evidence="2">Protein modification; protein glycosylation.</text>
</comment>
<dbReference type="GeneID" id="20241405"/>
<evidence type="ECO:0000256" key="6">
    <source>
        <dbReference type="ARBA" id="ARBA00022679"/>
    </source>
</evidence>
<comment type="similarity">
    <text evidence="3">Belongs to the glycosyltransferase 31 family. Beta3-Gal-T subfamily.</text>
</comment>
<dbReference type="UniPathway" id="UPA00378"/>
<keyword evidence="5" id="KW-0328">Glycosyltransferase</keyword>
<evidence type="ECO:0000256" key="11">
    <source>
        <dbReference type="ARBA" id="ARBA00023136"/>
    </source>
</evidence>
<keyword evidence="8" id="KW-0547">Nucleotide-binding</keyword>
<dbReference type="KEGG" id="lgi:LOTGIDRAFT_170451"/>
<evidence type="ECO:0000313" key="14">
    <source>
        <dbReference type="Proteomes" id="UP000030746"/>
    </source>
</evidence>
<keyword evidence="9" id="KW-0735">Signal-anchor</keyword>
<evidence type="ECO:0000256" key="5">
    <source>
        <dbReference type="ARBA" id="ARBA00022676"/>
    </source>
</evidence>
<dbReference type="CTD" id="20241405"/>
<feature type="domain" description="Fringe-like glycosyltransferase" evidence="12">
    <location>
        <begin position="99"/>
        <end position="270"/>
    </location>
</feature>
<dbReference type="Gene3D" id="3.90.550.50">
    <property type="match status" value="1"/>
</dbReference>
<dbReference type="GO" id="GO:0016263">
    <property type="term" value="F:glycoprotein-N-acetylgalactosamine 3-beta-galactosyltransferase activity"/>
    <property type="evidence" value="ECO:0007669"/>
    <property type="project" value="UniProtKB-EC"/>
</dbReference>
<dbReference type="AlphaFoldDB" id="V3ZM53"/>
<dbReference type="EC" id="2.4.1.122" evidence="4"/>
<accession>V3ZM53</accession>
<reference evidence="13 14" key="1">
    <citation type="journal article" date="2013" name="Nature">
        <title>Insights into bilaterian evolution from three spiralian genomes.</title>
        <authorList>
            <person name="Simakov O."/>
            <person name="Marletaz F."/>
            <person name="Cho S.J."/>
            <person name="Edsinger-Gonzales E."/>
            <person name="Havlak P."/>
            <person name="Hellsten U."/>
            <person name="Kuo D.H."/>
            <person name="Larsson T."/>
            <person name="Lv J."/>
            <person name="Arendt D."/>
            <person name="Savage R."/>
            <person name="Osoegawa K."/>
            <person name="de Jong P."/>
            <person name="Grimwood J."/>
            <person name="Chapman J.A."/>
            <person name="Shapiro H."/>
            <person name="Aerts A."/>
            <person name="Otillar R.P."/>
            <person name="Terry A.Y."/>
            <person name="Boore J.L."/>
            <person name="Grigoriev I.V."/>
            <person name="Lindberg D.R."/>
            <person name="Seaver E.C."/>
            <person name="Weisblat D.A."/>
            <person name="Putnam N.H."/>
            <person name="Rokhsar D.S."/>
        </authorList>
    </citation>
    <scope>NUCLEOTIDE SEQUENCE [LARGE SCALE GENOMIC DNA]</scope>
</reference>
<dbReference type="EMBL" id="KB204089">
    <property type="protein sequence ID" value="ESO81906.1"/>
    <property type="molecule type" value="Genomic_DNA"/>
</dbReference>
<dbReference type="RefSeq" id="XP_009067351.1">
    <property type="nucleotide sequence ID" value="XM_009069103.1"/>
</dbReference>
<evidence type="ECO:0000256" key="8">
    <source>
        <dbReference type="ARBA" id="ARBA00022741"/>
    </source>
</evidence>
<dbReference type="PANTHER" id="PTHR23033">
    <property type="entry name" value="BETA1,3-GALACTOSYLTRANSFERASE"/>
    <property type="match status" value="1"/>
</dbReference>
<dbReference type="OMA" id="MAYVHEH"/>
<keyword evidence="6" id="KW-0808">Transferase</keyword>
<evidence type="ECO:0000313" key="13">
    <source>
        <dbReference type="EMBL" id="ESO81906.1"/>
    </source>
</evidence>
<dbReference type="GO" id="GO:0016020">
    <property type="term" value="C:membrane"/>
    <property type="evidence" value="ECO:0007669"/>
    <property type="project" value="UniProtKB-SubCell"/>
</dbReference>
<dbReference type="STRING" id="225164.V3ZM53"/>
<proteinExistence type="inferred from homology"/>
<keyword evidence="7" id="KW-0812">Transmembrane</keyword>
<keyword evidence="10" id="KW-1133">Transmembrane helix</keyword>
<dbReference type="Pfam" id="PF02434">
    <property type="entry name" value="Fringe"/>
    <property type="match status" value="1"/>
</dbReference>
<evidence type="ECO:0000256" key="7">
    <source>
        <dbReference type="ARBA" id="ARBA00022692"/>
    </source>
</evidence>
<evidence type="ECO:0000256" key="1">
    <source>
        <dbReference type="ARBA" id="ARBA00004606"/>
    </source>
</evidence>
<keyword evidence="14" id="KW-1185">Reference proteome</keyword>
<evidence type="ECO:0000256" key="2">
    <source>
        <dbReference type="ARBA" id="ARBA00004922"/>
    </source>
</evidence>
<sequence length="367" mass="42282">MIDFFLFSSRWCTTDGVQQIINMKSIHMLINMMPLSRLGTLLSMLTILWLTIWKYSSNRHGRKALASLTKENLNYRYASDDQSLFIDDKLAVKISKKVKILCWITTQESAMKTKVKTVNSTWAKRCDKMLYVVTGDTTKETKDGVLKINVPDGRNHLTAKTVQVLKYVHNHYLNRFDWFLKADDDTFIVVENLKFLLSKYNPKKPIYLGHLFKKYSKYGYMSGGAGYVLSRNALGILVKKGYKKKNKCKEDGGDEDVEIAQCLQYLNIVVYNTLDSFGRESFHPFGISTHIVGPEPAGLTEWDRNKPQIGRNCCSQLLISFHYVKPDMMLIIEHLLYRTSVYGRKVEETGLQDLFEIGPVPPLDKWD</sequence>
<dbReference type="GO" id="GO:0000166">
    <property type="term" value="F:nucleotide binding"/>
    <property type="evidence" value="ECO:0007669"/>
    <property type="project" value="UniProtKB-KW"/>
</dbReference>
<protein>
    <recommendedName>
        <fullName evidence="4">N-acetylgalactosaminide beta-1,3-galactosyltransferase</fullName>
        <ecNumber evidence="4">2.4.1.122</ecNumber>
    </recommendedName>
</protein>
<organism evidence="13 14">
    <name type="scientific">Lottia gigantea</name>
    <name type="common">Giant owl limpet</name>
    <dbReference type="NCBI Taxonomy" id="225164"/>
    <lineage>
        <taxon>Eukaryota</taxon>
        <taxon>Metazoa</taxon>
        <taxon>Spiralia</taxon>
        <taxon>Lophotrochozoa</taxon>
        <taxon>Mollusca</taxon>
        <taxon>Gastropoda</taxon>
        <taxon>Patellogastropoda</taxon>
        <taxon>Lottioidea</taxon>
        <taxon>Lottiidae</taxon>
        <taxon>Lottia</taxon>
    </lineage>
</organism>
<dbReference type="InterPro" id="IPR026050">
    <property type="entry name" value="C1GALT1/C1GALT1_chp1"/>
</dbReference>
<evidence type="ECO:0000256" key="3">
    <source>
        <dbReference type="ARBA" id="ARBA00006462"/>
    </source>
</evidence>
<dbReference type="OrthoDB" id="414175at2759"/>
<gene>
    <name evidence="13" type="ORF">LOTGIDRAFT_170451</name>
</gene>
<evidence type="ECO:0000256" key="4">
    <source>
        <dbReference type="ARBA" id="ARBA00012557"/>
    </source>
</evidence>
<evidence type="ECO:0000256" key="9">
    <source>
        <dbReference type="ARBA" id="ARBA00022968"/>
    </source>
</evidence>
<evidence type="ECO:0000259" key="12">
    <source>
        <dbReference type="Pfam" id="PF02434"/>
    </source>
</evidence>
<dbReference type="InterPro" id="IPR003378">
    <property type="entry name" value="Fringe-like_glycosylTrfase"/>
</dbReference>
<dbReference type="Proteomes" id="UP000030746">
    <property type="component" value="Unassembled WGS sequence"/>
</dbReference>
<dbReference type="PANTHER" id="PTHR23033:SF14">
    <property type="entry name" value="GLYCOPROTEIN-N-ACETYLGALACTOSAMINE 3-BETA-GALACTOSYLTRANSFERASE 1-RELATED"/>
    <property type="match status" value="1"/>
</dbReference>
<name>V3ZM53_LOTGI</name>
<evidence type="ECO:0000256" key="10">
    <source>
        <dbReference type="ARBA" id="ARBA00022989"/>
    </source>
</evidence>
<dbReference type="HOGENOM" id="CLU_035857_0_0_1"/>
<keyword evidence="11" id="KW-0472">Membrane</keyword>